<dbReference type="PANTHER" id="PTHR11469:SF1">
    <property type="entry name" value="GLUCOSE-6-PHOSPHATE ISOMERASE"/>
    <property type="match status" value="1"/>
</dbReference>
<evidence type="ECO:0000256" key="4">
    <source>
        <dbReference type="ARBA" id="ARBA00023152"/>
    </source>
</evidence>
<dbReference type="GO" id="GO:0048029">
    <property type="term" value="F:monosaccharide binding"/>
    <property type="evidence" value="ECO:0007669"/>
    <property type="project" value="TreeGrafter"/>
</dbReference>
<dbReference type="Pfam" id="PF00342">
    <property type="entry name" value="PGI"/>
    <property type="match status" value="1"/>
</dbReference>
<comment type="similarity">
    <text evidence="2 7 8">Belongs to the GPI family.</text>
</comment>
<feature type="active site" evidence="7">
    <location>
        <position position="386"/>
    </location>
</feature>
<dbReference type="PANTHER" id="PTHR11469">
    <property type="entry name" value="GLUCOSE-6-PHOSPHATE ISOMERASE"/>
    <property type="match status" value="1"/>
</dbReference>
<dbReference type="EC" id="5.3.1.9" evidence="7"/>
<dbReference type="UniPathway" id="UPA00138"/>
<evidence type="ECO:0000256" key="1">
    <source>
        <dbReference type="ARBA" id="ARBA00004926"/>
    </source>
</evidence>
<keyword evidence="4 7" id="KW-0324">Glycolysis</keyword>
<evidence type="ECO:0000256" key="6">
    <source>
        <dbReference type="ARBA" id="ARBA00029321"/>
    </source>
</evidence>
<dbReference type="GO" id="GO:0004347">
    <property type="term" value="F:glucose-6-phosphate isomerase activity"/>
    <property type="evidence" value="ECO:0007669"/>
    <property type="project" value="UniProtKB-UniRule"/>
</dbReference>
<comment type="caution">
    <text evidence="9">The sequence shown here is derived from an EMBL/GenBank/DDBJ whole genome shotgun (WGS) entry which is preliminary data.</text>
</comment>
<comment type="pathway">
    <text evidence="7">Carbohydrate biosynthesis; gluconeogenesis.</text>
</comment>
<dbReference type="CDD" id="cd05015">
    <property type="entry name" value="SIS_PGI_1"/>
    <property type="match status" value="1"/>
</dbReference>
<dbReference type="RefSeq" id="WP_124327626.1">
    <property type="nucleotide sequence ID" value="NZ_BEXT01000001.1"/>
</dbReference>
<dbReference type="OrthoDB" id="140919at2"/>
<reference evidence="10" key="1">
    <citation type="submission" date="2017-11" db="EMBL/GenBank/DDBJ databases">
        <authorList>
            <person name="Watanabe M."/>
            <person name="Kojima H."/>
        </authorList>
    </citation>
    <scope>NUCLEOTIDE SEQUENCE [LARGE SCALE GENOMIC DNA]</scope>
    <source>
        <strain evidence="10">Tokyo 01</strain>
    </source>
</reference>
<comment type="pathway">
    <text evidence="1 7 8">Carbohydrate degradation; glycolysis; D-glyceraldehyde 3-phosphate and glycerone phosphate from D-glucose: step 2/4.</text>
</comment>
<dbReference type="UniPathway" id="UPA00109">
    <property type="reaction ID" value="UER00181"/>
</dbReference>
<comment type="function">
    <text evidence="7">Catalyzes the reversible isomerization of glucose-6-phosphate to fructose-6-phosphate.</text>
</comment>
<dbReference type="InterPro" id="IPR035476">
    <property type="entry name" value="SIS_PGI_1"/>
</dbReference>
<evidence type="ECO:0000256" key="7">
    <source>
        <dbReference type="HAMAP-Rule" id="MF_00473"/>
    </source>
</evidence>
<dbReference type="AlphaFoldDB" id="A0A401FT99"/>
<dbReference type="PROSITE" id="PS00765">
    <property type="entry name" value="P_GLUCOSE_ISOMERASE_1"/>
    <property type="match status" value="1"/>
</dbReference>
<dbReference type="GO" id="GO:0006096">
    <property type="term" value="P:glycolytic process"/>
    <property type="evidence" value="ECO:0007669"/>
    <property type="project" value="UniProtKB-UniRule"/>
</dbReference>
<dbReference type="CDD" id="cd05016">
    <property type="entry name" value="SIS_PGI_2"/>
    <property type="match status" value="1"/>
</dbReference>
<dbReference type="NCBIfam" id="NF001211">
    <property type="entry name" value="PRK00179.1"/>
    <property type="match status" value="1"/>
</dbReference>
<evidence type="ECO:0000313" key="9">
    <source>
        <dbReference type="EMBL" id="GBC60180.1"/>
    </source>
</evidence>
<dbReference type="InterPro" id="IPR001672">
    <property type="entry name" value="G6P_Isomerase"/>
</dbReference>
<evidence type="ECO:0000256" key="8">
    <source>
        <dbReference type="RuleBase" id="RU000612"/>
    </source>
</evidence>
<evidence type="ECO:0000256" key="2">
    <source>
        <dbReference type="ARBA" id="ARBA00006604"/>
    </source>
</evidence>
<dbReference type="InterPro" id="IPR035482">
    <property type="entry name" value="SIS_PGI_2"/>
</dbReference>
<keyword evidence="7" id="KW-0963">Cytoplasm</keyword>
<dbReference type="PROSITE" id="PS51463">
    <property type="entry name" value="P_GLUCOSE_ISOMERASE_3"/>
    <property type="match status" value="1"/>
</dbReference>
<dbReference type="Gene3D" id="3.40.50.10490">
    <property type="entry name" value="Glucose-6-phosphate isomerase like protein, domain 1"/>
    <property type="match status" value="2"/>
</dbReference>
<accession>A0A401FT99</accession>
<dbReference type="InterPro" id="IPR018189">
    <property type="entry name" value="Phosphoglucose_isomerase_CS"/>
</dbReference>
<protein>
    <recommendedName>
        <fullName evidence="7">Glucose-6-phosphate isomerase</fullName>
        <shortName evidence="7">GPI</shortName>
        <ecNumber evidence="7">5.3.1.9</ecNumber>
    </recommendedName>
    <alternativeName>
        <fullName evidence="7">Phosphoglucose isomerase</fullName>
        <shortName evidence="7">PGI</shortName>
    </alternativeName>
    <alternativeName>
        <fullName evidence="7">Phosphohexose isomerase</fullName>
        <shortName evidence="7">PHI</shortName>
    </alternativeName>
</protein>
<keyword evidence="10" id="KW-1185">Reference proteome</keyword>
<dbReference type="InterPro" id="IPR023096">
    <property type="entry name" value="G6P_Isomerase_C"/>
</dbReference>
<dbReference type="GO" id="GO:0051156">
    <property type="term" value="P:glucose 6-phosphate metabolic process"/>
    <property type="evidence" value="ECO:0007669"/>
    <property type="project" value="TreeGrafter"/>
</dbReference>
<evidence type="ECO:0000256" key="3">
    <source>
        <dbReference type="ARBA" id="ARBA00022432"/>
    </source>
</evidence>
<dbReference type="InterPro" id="IPR046348">
    <property type="entry name" value="SIS_dom_sf"/>
</dbReference>
<comment type="subcellular location">
    <subcellularLocation>
        <location evidence="7">Cytoplasm</location>
    </subcellularLocation>
</comment>
<gene>
    <name evidence="7" type="primary">pgi</name>
    <name evidence="9" type="ORF">DENIS_1131</name>
</gene>
<sequence>MPSPLFSETPIWKKLAQQAQRFSLPKMHLKHLLRQERRLETFSLNGAGLFYDFSRQRIDGEALGHLIELAEARDLRAQFRAMMAGEKVNVTEGRAALHTACRSFSDAPVRADGKDVMPAIRDVREKIRAFAEKIRGGAITGSTGKPFRHIVVVGIGGSYLGAQFISEALCAFADRKLALHYLANVDIHNFGHVASRIDPETTLWVMISKSYTTAETLANTKQAYAFMEEKGLDPSKHVVTVTSEGSPGDDPSNPVIDAFHMFNFIGGRYSVTSAVGGVPLSLYLGYERFEELLRGAEEMDQHALTAPPEKNLPLMAALISVWNNNFLGYEAHAIIPYAEPLCKLAPHVQQLYMESCGKSVTKDGRPLDGKQTGVIIFGEPGTNAQHSFFQLAHQGRPFPIDFIGVIRPQYEQYRSESKGVTNHQELWANFLSQPMALAIGKDDENPAKVFSGNRPSSTILLEDLSPRNVGRLLAFYEHRTVFEAFIWDINPFDQFGVELGKVMASDIRSEMVAKNGDEKHSFQGMDKINEFYLEALFSGEKWQVMREG</sequence>
<dbReference type="PRINTS" id="PR00662">
    <property type="entry name" value="G6PISOMERASE"/>
</dbReference>
<dbReference type="Proteomes" id="UP000288096">
    <property type="component" value="Unassembled WGS sequence"/>
</dbReference>
<reference evidence="10" key="2">
    <citation type="submission" date="2019-01" db="EMBL/GenBank/DDBJ databases">
        <title>Genome sequence of Desulfonema ishimotonii strain Tokyo 01.</title>
        <authorList>
            <person name="Fukui M."/>
        </authorList>
    </citation>
    <scope>NUCLEOTIDE SEQUENCE [LARGE SCALE GENOMIC DNA]</scope>
    <source>
        <strain evidence="10">Tokyo 01</strain>
    </source>
</reference>
<proteinExistence type="inferred from homology"/>
<evidence type="ECO:0000256" key="5">
    <source>
        <dbReference type="ARBA" id="ARBA00023235"/>
    </source>
</evidence>
<keyword evidence="5 7" id="KW-0413">Isomerase</keyword>
<dbReference type="HAMAP" id="MF_00473">
    <property type="entry name" value="G6P_isomerase"/>
    <property type="match status" value="1"/>
</dbReference>
<dbReference type="SUPFAM" id="SSF53697">
    <property type="entry name" value="SIS domain"/>
    <property type="match status" value="1"/>
</dbReference>
<feature type="active site" description="Proton donor" evidence="7">
    <location>
        <position position="354"/>
    </location>
</feature>
<dbReference type="GO" id="GO:0005829">
    <property type="term" value="C:cytosol"/>
    <property type="evidence" value="ECO:0007669"/>
    <property type="project" value="TreeGrafter"/>
</dbReference>
<name>A0A401FT99_9BACT</name>
<comment type="catalytic activity">
    <reaction evidence="6 7 8">
        <text>alpha-D-glucose 6-phosphate = beta-D-fructose 6-phosphate</text>
        <dbReference type="Rhea" id="RHEA:11816"/>
        <dbReference type="ChEBI" id="CHEBI:57634"/>
        <dbReference type="ChEBI" id="CHEBI:58225"/>
        <dbReference type="EC" id="5.3.1.9"/>
    </reaction>
</comment>
<dbReference type="EMBL" id="BEXT01000001">
    <property type="protein sequence ID" value="GBC60180.1"/>
    <property type="molecule type" value="Genomic_DNA"/>
</dbReference>
<dbReference type="GO" id="GO:0097367">
    <property type="term" value="F:carbohydrate derivative binding"/>
    <property type="evidence" value="ECO:0007669"/>
    <property type="project" value="InterPro"/>
</dbReference>
<dbReference type="Gene3D" id="1.10.1390.10">
    <property type="match status" value="1"/>
</dbReference>
<keyword evidence="3 7" id="KW-0312">Gluconeogenesis</keyword>
<dbReference type="GO" id="GO:0006094">
    <property type="term" value="P:gluconeogenesis"/>
    <property type="evidence" value="ECO:0007669"/>
    <property type="project" value="UniProtKB-UniRule"/>
</dbReference>
<evidence type="ECO:0000313" key="10">
    <source>
        <dbReference type="Proteomes" id="UP000288096"/>
    </source>
</evidence>
<feature type="active site" evidence="7">
    <location>
        <position position="501"/>
    </location>
</feature>
<dbReference type="PROSITE" id="PS00174">
    <property type="entry name" value="P_GLUCOSE_ISOMERASE_2"/>
    <property type="match status" value="1"/>
</dbReference>
<organism evidence="9 10">
    <name type="scientific">Desulfonema ishimotonii</name>
    <dbReference type="NCBI Taxonomy" id="45657"/>
    <lineage>
        <taxon>Bacteria</taxon>
        <taxon>Pseudomonadati</taxon>
        <taxon>Thermodesulfobacteriota</taxon>
        <taxon>Desulfobacteria</taxon>
        <taxon>Desulfobacterales</taxon>
        <taxon>Desulfococcaceae</taxon>
        <taxon>Desulfonema</taxon>
    </lineage>
</organism>